<sequence length="46" mass="5120">MNVDKIDIHANPSGVRIQVGQVHGLCNPVPLSFAQEIFLYRSGREI</sequence>
<evidence type="ECO:0000313" key="1">
    <source>
        <dbReference type="EMBL" id="PYE21500.1"/>
    </source>
</evidence>
<dbReference type="AlphaFoldDB" id="A0A2V4TZV8"/>
<dbReference type="Proteomes" id="UP000247772">
    <property type="component" value="Unassembled WGS sequence"/>
</dbReference>
<protein>
    <submittedName>
        <fullName evidence="1">Uncharacterized protein</fullName>
    </submittedName>
</protein>
<accession>A0A2V4TZV8</accession>
<name>A0A2V4TZV8_9BURK</name>
<reference evidence="1 2" key="1">
    <citation type="submission" date="2018-06" db="EMBL/GenBank/DDBJ databases">
        <title>Genomic Encyclopedia of Type Strains, Phase IV (KMG-V): Genome sequencing to study the core and pangenomes of soil and plant-associated prokaryotes.</title>
        <authorList>
            <person name="Whitman W."/>
        </authorList>
    </citation>
    <scope>NUCLEOTIDE SEQUENCE [LARGE SCALE GENOMIC DNA]</scope>
    <source>
        <strain evidence="1 2">SRCL-318</strain>
    </source>
</reference>
<evidence type="ECO:0000313" key="2">
    <source>
        <dbReference type="Proteomes" id="UP000247772"/>
    </source>
</evidence>
<proteinExistence type="predicted"/>
<dbReference type="EMBL" id="QJSQ01000014">
    <property type="protein sequence ID" value="PYE21500.1"/>
    <property type="molecule type" value="Genomic_DNA"/>
</dbReference>
<comment type="caution">
    <text evidence="1">The sequence shown here is derived from an EMBL/GenBank/DDBJ whole genome shotgun (WGS) entry which is preliminary data.</text>
</comment>
<gene>
    <name evidence="1" type="ORF">C7410_114141</name>
</gene>
<organism evidence="1 2">
    <name type="scientific">Paraburkholderia silvatlantica</name>
    <dbReference type="NCBI Taxonomy" id="321895"/>
    <lineage>
        <taxon>Bacteria</taxon>
        <taxon>Pseudomonadati</taxon>
        <taxon>Pseudomonadota</taxon>
        <taxon>Betaproteobacteria</taxon>
        <taxon>Burkholderiales</taxon>
        <taxon>Burkholderiaceae</taxon>
        <taxon>Paraburkholderia</taxon>
    </lineage>
</organism>